<feature type="transmembrane region" description="Helical" evidence="7">
    <location>
        <begin position="377"/>
        <end position="400"/>
    </location>
</feature>
<evidence type="ECO:0000256" key="4">
    <source>
        <dbReference type="ARBA" id="ARBA00022989"/>
    </source>
</evidence>
<feature type="transmembrane region" description="Helical" evidence="7">
    <location>
        <begin position="326"/>
        <end position="348"/>
    </location>
</feature>
<dbReference type="Pfam" id="PF10268">
    <property type="entry name" value="Tmemb_161AB"/>
    <property type="match status" value="1"/>
</dbReference>
<dbReference type="RefSeq" id="XP_006820099.1">
    <property type="nucleotide sequence ID" value="XM_006820036.1"/>
</dbReference>
<evidence type="ECO:0000256" key="3">
    <source>
        <dbReference type="ARBA" id="ARBA00022692"/>
    </source>
</evidence>
<dbReference type="PANTHER" id="PTHR13624">
    <property type="entry name" value="RE42071P"/>
    <property type="match status" value="1"/>
</dbReference>
<feature type="transmembrane region" description="Helical" evidence="7">
    <location>
        <begin position="141"/>
        <end position="161"/>
    </location>
</feature>
<feature type="transmembrane region" description="Helical" evidence="7">
    <location>
        <begin position="231"/>
        <end position="253"/>
    </location>
</feature>
<comment type="similarity">
    <text evidence="2">Belongs to the TMEM161 family.</text>
</comment>
<sequence length="504" mass="57558">MGLFGVQLVLSMTMASVLSKLSPHFSFARWLLCRGTLVRYLHPSDEELRKLSGIIPASNNVKGRGRRDRRNAKDVEDKNFTVPRNLNIELDTAPITVIDAIHLQYYTEFQWLMDFSVCALTVYIITEIYNESTRPKAEFNLSLVWIILVILFVLRILYTLTAAYFRSEDTGEMAMCITFGFFFFVLAMVILIIDEDILELQLDQAYDSFSGNASTFLEHQDLESSGPISMISFKLILACMGAVIGAFLTFPGLRFAKMYLDALKYSKDTPMKQVFLHINFLMPFLVTLAWIKPISRDYIQDPSLGKKLTGHKEPILTDEGFELSRMVFILLLCLLRVLLFNTHLQAYLNMAYERIENMKKEAGRISSIDLQRKVARVFYYLCVVSLQYTTPILLLLYTTFLLKTLGGYNSGIFDEFYTGDSSVLSTNQNSITVANSSSTSAESDTTADIATATKQFTLAFAALRNIFTMLFFRGVLSFFCWWLCLTWFVTSMFGIVYYTYFTIS</sequence>
<evidence type="ECO:0000256" key="8">
    <source>
        <dbReference type="SAM" id="SignalP"/>
    </source>
</evidence>
<evidence type="ECO:0000256" key="7">
    <source>
        <dbReference type="SAM" id="Phobius"/>
    </source>
</evidence>
<evidence type="ECO:0000313" key="10">
    <source>
        <dbReference type="RefSeq" id="XP_006820099.1"/>
    </source>
</evidence>
<keyword evidence="5 7" id="KW-0472">Membrane</keyword>
<dbReference type="Proteomes" id="UP000694865">
    <property type="component" value="Unplaced"/>
</dbReference>
<keyword evidence="3 7" id="KW-0812">Transmembrane</keyword>
<feature type="transmembrane region" description="Helical" evidence="7">
    <location>
        <begin position="173"/>
        <end position="193"/>
    </location>
</feature>
<keyword evidence="6" id="KW-0325">Glycoprotein</keyword>
<evidence type="ECO:0000256" key="2">
    <source>
        <dbReference type="ARBA" id="ARBA00009706"/>
    </source>
</evidence>
<proteinExistence type="inferred from homology"/>
<keyword evidence="9" id="KW-1185">Reference proteome</keyword>
<feature type="transmembrane region" description="Helical" evidence="7">
    <location>
        <begin position="475"/>
        <end position="500"/>
    </location>
</feature>
<evidence type="ECO:0000313" key="9">
    <source>
        <dbReference type="Proteomes" id="UP000694865"/>
    </source>
</evidence>
<gene>
    <name evidence="10" type="primary">LOC102807698</name>
</gene>
<accession>A0ABM0MJA8</accession>
<feature type="transmembrane region" description="Helical" evidence="7">
    <location>
        <begin position="274"/>
        <end position="291"/>
    </location>
</feature>
<dbReference type="PANTHER" id="PTHR13624:SF6">
    <property type="entry name" value="EMEI"/>
    <property type="match status" value="1"/>
</dbReference>
<evidence type="ECO:0000256" key="5">
    <source>
        <dbReference type="ARBA" id="ARBA00023136"/>
    </source>
</evidence>
<keyword evidence="8" id="KW-0732">Signal</keyword>
<feature type="signal peptide" evidence="8">
    <location>
        <begin position="1"/>
        <end position="19"/>
    </location>
</feature>
<name>A0ABM0MJA8_SACKO</name>
<protein>
    <submittedName>
        <fullName evidence="10">Transmembrane protein 161B-like</fullName>
    </submittedName>
</protein>
<feature type="chain" id="PRO_5045984437" evidence="8">
    <location>
        <begin position="20"/>
        <end position="504"/>
    </location>
</feature>
<comment type="subcellular location">
    <subcellularLocation>
        <location evidence="1">Membrane</location>
        <topology evidence="1">Multi-pass membrane protein</topology>
    </subcellularLocation>
</comment>
<keyword evidence="4 7" id="KW-1133">Transmembrane helix</keyword>
<evidence type="ECO:0000256" key="6">
    <source>
        <dbReference type="ARBA" id="ARBA00023180"/>
    </source>
</evidence>
<evidence type="ECO:0000256" key="1">
    <source>
        <dbReference type="ARBA" id="ARBA00004141"/>
    </source>
</evidence>
<dbReference type="InterPro" id="IPR019395">
    <property type="entry name" value="Transmembrane_161A/B"/>
</dbReference>
<organism evidence="9 10">
    <name type="scientific">Saccoglossus kowalevskii</name>
    <name type="common">Acorn worm</name>
    <dbReference type="NCBI Taxonomy" id="10224"/>
    <lineage>
        <taxon>Eukaryota</taxon>
        <taxon>Metazoa</taxon>
        <taxon>Hemichordata</taxon>
        <taxon>Enteropneusta</taxon>
        <taxon>Harrimaniidae</taxon>
        <taxon>Saccoglossus</taxon>
    </lineage>
</organism>
<dbReference type="GeneID" id="102807698"/>
<reference evidence="10" key="1">
    <citation type="submission" date="2025-08" db="UniProtKB">
        <authorList>
            <consortium name="RefSeq"/>
        </authorList>
    </citation>
    <scope>IDENTIFICATION</scope>
    <source>
        <tissue evidence="10">Testes</tissue>
    </source>
</reference>